<evidence type="ECO:0000313" key="1">
    <source>
        <dbReference type="EMBL" id="HFI92338.1"/>
    </source>
</evidence>
<dbReference type="EMBL" id="DSUJ01000011">
    <property type="protein sequence ID" value="HFI92338.1"/>
    <property type="molecule type" value="Genomic_DNA"/>
</dbReference>
<organism evidence="1">
    <name type="scientific">Ignavibacterium album</name>
    <dbReference type="NCBI Taxonomy" id="591197"/>
    <lineage>
        <taxon>Bacteria</taxon>
        <taxon>Pseudomonadati</taxon>
        <taxon>Ignavibacteriota</taxon>
        <taxon>Ignavibacteria</taxon>
        <taxon>Ignavibacteriales</taxon>
        <taxon>Ignavibacteriaceae</taxon>
        <taxon>Ignavibacterium</taxon>
    </lineage>
</organism>
<name>A0A7V2ZLT7_9BACT</name>
<protein>
    <submittedName>
        <fullName evidence="1">Uncharacterized protein</fullName>
    </submittedName>
</protein>
<sequence length="411" mass="45344">MSGKAMLIVISGFTMLFMVVANNFNTVSGRVTDNYVDYFNKTTSHNIAISGANMAANQLFLDSTWNTGYSNLDYQNGKLNVTVQTIDAYKNIKRVTSIGIFRKDTSRVEVTFAPSKFSKFAYYSIYEGTNIWWMNKDTVWGPFHTQDKLRAANHPVFFGKASSKGGIQYYTNQATDKPYFYGGYEQGVDLTLPTNGVTALKTPAQNNGIYFNGNDAGKGTVYLKFNGDYLLYRYSTMTPYDSIHLPTSAPNGVIYIDNGIARIQGTVKGAYTIACSGSSSGKGTIWLDDDIVYSKDPRIYPTSTDMLGIVAQSNVWITDNTPNRDNININASIYVQSGGFGAEKYDTRPVSGTINLLGGIIQNTRQAVGTFSGGVIKTGFSKSYRYDTRFMTASPPFFPGTGGFEIVSWYE</sequence>
<reference evidence="1" key="1">
    <citation type="journal article" date="2020" name="mSystems">
        <title>Genome- and Community-Level Interaction Insights into Carbon Utilization and Element Cycling Functions of Hydrothermarchaeota in Hydrothermal Sediment.</title>
        <authorList>
            <person name="Zhou Z."/>
            <person name="Liu Y."/>
            <person name="Xu W."/>
            <person name="Pan J."/>
            <person name="Luo Z.H."/>
            <person name="Li M."/>
        </authorList>
    </citation>
    <scope>NUCLEOTIDE SEQUENCE [LARGE SCALE GENOMIC DNA]</scope>
    <source>
        <strain evidence="1">SpSt-479</strain>
    </source>
</reference>
<comment type="caution">
    <text evidence="1">The sequence shown here is derived from an EMBL/GenBank/DDBJ whole genome shotgun (WGS) entry which is preliminary data.</text>
</comment>
<proteinExistence type="predicted"/>
<accession>A0A7V2ZLT7</accession>
<gene>
    <name evidence="1" type="ORF">ENS31_12550</name>
</gene>
<dbReference type="AlphaFoldDB" id="A0A7V2ZLT7"/>